<sequence length="182" mass="20048">MTRSVRVELGLEEYSFAAGRTARAEAGQPLRPRDGVRLVQRLHAGQLHKLRSLVTATGRRSLGWNKDLRDPLAELVASGHIEVRRLEAQVHRPSGKIPEPIELTPPEPVANEIVEVHGVMIELVDADGNPVPGEPFRIKLPDGTTETSTLDEEGKAHITGIERAGNCKVCFYERDAAVWARV</sequence>
<keyword evidence="2" id="KW-1185">Reference proteome</keyword>
<dbReference type="InterPro" id="IPR013783">
    <property type="entry name" value="Ig-like_fold"/>
</dbReference>
<dbReference type="EMBL" id="PVNK01000126">
    <property type="protein sequence ID" value="PRQ02210.1"/>
    <property type="molecule type" value="Genomic_DNA"/>
</dbReference>
<comment type="caution">
    <text evidence="1">The sequence shown here is derived from an EMBL/GenBank/DDBJ whole genome shotgun (WGS) entry which is preliminary data.</text>
</comment>
<gene>
    <name evidence="1" type="ORF">ENSA5_25450</name>
</gene>
<proteinExistence type="predicted"/>
<evidence type="ECO:0000313" key="2">
    <source>
        <dbReference type="Proteomes" id="UP000237968"/>
    </source>
</evidence>
<dbReference type="Proteomes" id="UP000237968">
    <property type="component" value="Unassembled WGS sequence"/>
</dbReference>
<reference evidence="1 2" key="1">
    <citation type="submission" date="2018-03" db="EMBL/GenBank/DDBJ databases">
        <title>Draft Genome Sequences of the Obligatory Marine Myxobacteria Enhygromyxa salina SWB005.</title>
        <authorList>
            <person name="Poehlein A."/>
            <person name="Moghaddam J.A."/>
            <person name="Harms H."/>
            <person name="Alanjari M."/>
            <person name="Koenig G.M."/>
            <person name="Daniel R."/>
            <person name="Schaeberle T.F."/>
        </authorList>
    </citation>
    <scope>NUCLEOTIDE SEQUENCE [LARGE SCALE GENOMIC DNA]</scope>
    <source>
        <strain evidence="1 2">SWB005</strain>
    </source>
</reference>
<dbReference type="Gene3D" id="2.60.40.10">
    <property type="entry name" value="Immunoglobulins"/>
    <property type="match status" value="1"/>
</dbReference>
<dbReference type="RefSeq" id="WP_106391946.1">
    <property type="nucleotide sequence ID" value="NZ_PVNK01000126.1"/>
</dbReference>
<evidence type="ECO:0008006" key="3">
    <source>
        <dbReference type="Google" id="ProtNLM"/>
    </source>
</evidence>
<protein>
    <recommendedName>
        <fullName evidence="3">Carboxypeptidase regulatory-like domain-containing protein</fullName>
    </recommendedName>
</protein>
<name>A0A2S9YAS2_9BACT</name>
<accession>A0A2S9YAS2</accession>
<dbReference type="OrthoDB" id="5511877at2"/>
<dbReference type="AlphaFoldDB" id="A0A2S9YAS2"/>
<organism evidence="1 2">
    <name type="scientific">Enhygromyxa salina</name>
    <dbReference type="NCBI Taxonomy" id="215803"/>
    <lineage>
        <taxon>Bacteria</taxon>
        <taxon>Pseudomonadati</taxon>
        <taxon>Myxococcota</taxon>
        <taxon>Polyangia</taxon>
        <taxon>Nannocystales</taxon>
        <taxon>Nannocystaceae</taxon>
        <taxon>Enhygromyxa</taxon>
    </lineage>
</organism>
<evidence type="ECO:0000313" key="1">
    <source>
        <dbReference type="EMBL" id="PRQ02210.1"/>
    </source>
</evidence>